<evidence type="ECO:0000313" key="1">
    <source>
        <dbReference type="EMBL" id="TWU21749.1"/>
    </source>
</evidence>
<accession>A0A5C6CG96</accession>
<sequence>MPPKNLIPFTSLDREVKQLIGRSWSTMTYRRWIKDGVRGRVLPSRLVAGSRYILDSDLATFLQVDDARVPKGKRRKARGGNRG</sequence>
<name>A0A5C6CG96_9BACT</name>
<dbReference type="AlphaFoldDB" id="A0A5C6CG96"/>
<evidence type="ECO:0000313" key="2">
    <source>
        <dbReference type="Proteomes" id="UP000316304"/>
    </source>
</evidence>
<gene>
    <name evidence="1" type="ORF">Pla52o_39360</name>
</gene>
<dbReference type="EMBL" id="SJPT01000006">
    <property type="protein sequence ID" value="TWU21749.1"/>
    <property type="molecule type" value="Genomic_DNA"/>
</dbReference>
<protein>
    <submittedName>
        <fullName evidence="1">Uncharacterized protein</fullName>
    </submittedName>
</protein>
<proteinExistence type="predicted"/>
<dbReference type="RefSeq" id="WP_231612459.1">
    <property type="nucleotide sequence ID" value="NZ_SJPT01000006.1"/>
</dbReference>
<reference evidence="1 2" key="1">
    <citation type="submission" date="2019-02" db="EMBL/GenBank/DDBJ databases">
        <title>Deep-cultivation of Planctomycetes and their phenomic and genomic characterization uncovers novel biology.</title>
        <authorList>
            <person name="Wiegand S."/>
            <person name="Jogler M."/>
            <person name="Boedeker C."/>
            <person name="Pinto D."/>
            <person name="Vollmers J."/>
            <person name="Rivas-Marin E."/>
            <person name="Kohn T."/>
            <person name="Peeters S.H."/>
            <person name="Heuer A."/>
            <person name="Rast P."/>
            <person name="Oberbeckmann S."/>
            <person name="Bunk B."/>
            <person name="Jeske O."/>
            <person name="Meyerdierks A."/>
            <person name="Storesund J.E."/>
            <person name="Kallscheuer N."/>
            <person name="Luecker S."/>
            <person name="Lage O.M."/>
            <person name="Pohl T."/>
            <person name="Merkel B.J."/>
            <person name="Hornburger P."/>
            <person name="Mueller R.-W."/>
            <person name="Bruemmer F."/>
            <person name="Labrenz M."/>
            <person name="Spormann A.M."/>
            <person name="Op Den Camp H."/>
            <person name="Overmann J."/>
            <person name="Amann R."/>
            <person name="Jetten M.S.M."/>
            <person name="Mascher T."/>
            <person name="Medema M.H."/>
            <person name="Devos D.P."/>
            <person name="Kaster A.-K."/>
            <person name="Ovreas L."/>
            <person name="Rohde M."/>
            <person name="Galperin M.Y."/>
            <person name="Jogler C."/>
        </authorList>
    </citation>
    <scope>NUCLEOTIDE SEQUENCE [LARGE SCALE GENOMIC DNA]</scope>
    <source>
        <strain evidence="1 2">Pla52o</strain>
    </source>
</reference>
<keyword evidence="2" id="KW-1185">Reference proteome</keyword>
<dbReference type="Proteomes" id="UP000316304">
    <property type="component" value="Unassembled WGS sequence"/>
</dbReference>
<comment type="caution">
    <text evidence="1">The sequence shown here is derived from an EMBL/GenBank/DDBJ whole genome shotgun (WGS) entry which is preliminary data.</text>
</comment>
<organism evidence="1 2">
    <name type="scientific">Novipirellula galeiformis</name>
    <dbReference type="NCBI Taxonomy" id="2528004"/>
    <lineage>
        <taxon>Bacteria</taxon>
        <taxon>Pseudomonadati</taxon>
        <taxon>Planctomycetota</taxon>
        <taxon>Planctomycetia</taxon>
        <taxon>Pirellulales</taxon>
        <taxon>Pirellulaceae</taxon>
        <taxon>Novipirellula</taxon>
    </lineage>
</organism>